<evidence type="ECO:0000256" key="5">
    <source>
        <dbReference type="SAM" id="MobiDB-lite"/>
    </source>
</evidence>
<comment type="subcellular location">
    <subcellularLocation>
        <location evidence="1">Membrane</location>
        <topology evidence="1">Multi-pass membrane protein</topology>
    </subcellularLocation>
</comment>
<evidence type="ECO:0000256" key="6">
    <source>
        <dbReference type="SAM" id="Phobius"/>
    </source>
</evidence>
<dbReference type="Proteomes" id="UP000245956">
    <property type="component" value="Unassembled WGS sequence"/>
</dbReference>
<feature type="transmembrane region" description="Helical" evidence="6">
    <location>
        <begin position="347"/>
        <end position="368"/>
    </location>
</feature>
<comment type="caution">
    <text evidence="8">The sequence shown here is derived from an EMBL/GenBank/DDBJ whole genome shotgun (WGS) entry which is preliminary data.</text>
</comment>
<feature type="transmembrane region" description="Helical" evidence="6">
    <location>
        <begin position="238"/>
        <end position="257"/>
    </location>
</feature>
<dbReference type="InterPro" id="IPR020846">
    <property type="entry name" value="MFS_dom"/>
</dbReference>
<feature type="transmembrane region" description="Helical" evidence="6">
    <location>
        <begin position="120"/>
        <end position="138"/>
    </location>
</feature>
<evidence type="ECO:0000256" key="4">
    <source>
        <dbReference type="ARBA" id="ARBA00023136"/>
    </source>
</evidence>
<keyword evidence="3 6" id="KW-1133">Transmembrane helix</keyword>
<sequence>MMNAPPPTMSKEEAGHVDDSHDEGVGLTDSHREYLLRRHGTVELDPVPSPSDDDPLNWSRPKVSCRPKAVARGEAPDSSQKDLNLFFVAFHSFIGLFTASAIQCTFVSIAEDLQVSVQDASYLVSVFIAILGVAPLIWQPLSRVYGRRPVFIASLLFSLVGNVACAVVHNYSAMAFFRAFTAFFISPPLALGSGVVGETFFKKERGRYMGVWAMMMTLGVPVGPLVFGFVAVRVGYRWIYWTLAITNGAQLLAYALLGSETRYVRDPALEARPRPSAAQRLLKFRRVDPTRLTWYDFLHPLTLVTNPNVAIAAVAYAMIFLWGCVMTTLMVPQIYPQIWGFDAEKVGLQYIAFIVGTVIGELGGGFASDHWMRLASRREGAAPKPEFRLWLSYFGYLLTICGVVVFLVQLGAASDTWDVTPDVGMAIGGAGNQVVTTVMITYAVDCLPHDGAAVGTFVIFVRHIWGFIGPFWFPQMINALGFARSTAVPIAMIVGVSVIPTVLLQGLGARWRRKAA</sequence>
<accession>A0A2U3EQ95</accession>
<feature type="transmembrane region" description="Helical" evidence="6">
    <location>
        <begin position="85"/>
        <end position="108"/>
    </location>
</feature>
<name>A0A2U3EQ95_PURLI</name>
<dbReference type="AlphaFoldDB" id="A0A2U3EQ95"/>
<gene>
    <name evidence="8" type="ORF">PCL_03862</name>
</gene>
<reference evidence="8 9" key="1">
    <citation type="journal article" date="2016" name="Front. Microbiol.">
        <title>Genome and transcriptome sequences reveal the specific parasitism of the nematophagous Purpureocillium lilacinum 36-1.</title>
        <authorList>
            <person name="Xie J."/>
            <person name="Li S."/>
            <person name="Mo C."/>
            <person name="Xiao X."/>
            <person name="Peng D."/>
            <person name="Wang G."/>
            <person name="Xiao Y."/>
        </authorList>
    </citation>
    <scope>NUCLEOTIDE SEQUENCE [LARGE SCALE GENOMIC DNA]</scope>
    <source>
        <strain evidence="8 9">36-1</strain>
    </source>
</reference>
<feature type="domain" description="Major facilitator superfamily (MFS) profile" evidence="7">
    <location>
        <begin position="84"/>
        <end position="512"/>
    </location>
</feature>
<evidence type="ECO:0000256" key="3">
    <source>
        <dbReference type="ARBA" id="ARBA00022989"/>
    </source>
</evidence>
<dbReference type="PANTHER" id="PTHR23502">
    <property type="entry name" value="MAJOR FACILITATOR SUPERFAMILY"/>
    <property type="match status" value="1"/>
</dbReference>
<organism evidence="8 9">
    <name type="scientific">Purpureocillium lilacinum</name>
    <name type="common">Paecilomyces lilacinus</name>
    <dbReference type="NCBI Taxonomy" id="33203"/>
    <lineage>
        <taxon>Eukaryota</taxon>
        <taxon>Fungi</taxon>
        <taxon>Dikarya</taxon>
        <taxon>Ascomycota</taxon>
        <taxon>Pezizomycotina</taxon>
        <taxon>Sordariomycetes</taxon>
        <taxon>Hypocreomycetidae</taxon>
        <taxon>Hypocreales</taxon>
        <taxon>Ophiocordycipitaceae</taxon>
        <taxon>Purpureocillium</taxon>
    </lineage>
</organism>
<evidence type="ECO:0000259" key="7">
    <source>
        <dbReference type="PROSITE" id="PS50850"/>
    </source>
</evidence>
<proteinExistence type="predicted"/>
<dbReference type="PROSITE" id="PS50850">
    <property type="entry name" value="MFS"/>
    <property type="match status" value="1"/>
</dbReference>
<dbReference type="InterPro" id="IPR011701">
    <property type="entry name" value="MFS"/>
</dbReference>
<dbReference type="EMBL" id="LCWV01000001">
    <property type="protein sequence ID" value="PWI76668.1"/>
    <property type="molecule type" value="Genomic_DNA"/>
</dbReference>
<dbReference type="InterPro" id="IPR036259">
    <property type="entry name" value="MFS_trans_sf"/>
</dbReference>
<evidence type="ECO:0000256" key="1">
    <source>
        <dbReference type="ARBA" id="ARBA00004141"/>
    </source>
</evidence>
<feature type="transmembrane region" description="Helical" evidence="6">
    <location>
        <begin position="423"/>
        <end position="444"/>
    </location>
</feature>
<dbReference type="GO" id="GO:0022857">
    <property type="term" value="F:transmembrane transporter activity"/>
    <property type="evidence" value="ECO:0007669"/>
    <property type="project" value="InterPro"/>
</dbReference>
<protein>
    <submittedName>
        <fullName evidence="8">Mfs transporter</fullName>
    </submittedName>
</protein>
<dbReference type="PANTHER" id="PTHR23502:SF2">
    <property type="entry name" value="TRANSPORTER, PUTATIVE (AFU_ORTHOLOGUE AFUA_2G08910)-RELATED"/>
    <property type="match status" value="1"/>
</dbReference>
<evidence type="ECO:0000313" key="8">
    <source>
        <dbReference type="EMBL" id="PWI76668.1"/>
    </source>
</evidence>
<feature type="transmembrane region" description="Helical" evidence="6">
    <location>
        <begin position="208"/>
        <end position="232"/>
    </location>
</feature>
<feature type="transmembrane region" description="Helical" evidence="6">
    <location>
        <begin position="485"/>
        <end position="504"/>
    </location>
</feature>
<feature type="compositionally biased region" description="Basic and acidic residues" evidence="5">
    <location>
        <begin position="10"/>
        <end position="30"/>
    </location>
</feature>
<dbReference type="FunFam" id="1.20.1250.20:FF:000318">
    <property type="entry name" value="MFS multidrug transporter, putative"/>
    <property type="match status" value="1"/>
</dbReference>
<dbReference type="GO" id="GO:0005886">
    <property type="term" value="C:plasma membrane"/>
    <property type="evidence" value="ECO:0007669"/>
    <property type="project" value="TreeGrafter"/>
</dbReference>
<feature type="transmembrane region" description="Helical" evidence="6">
    <location>
        <begin position="150"/>
        <end position="169"/>
    </location>
</feature>
<dbReference type="Pfam" id="PF07690">
    <property type="entry name" value="MFS_1"/>
    <property type="match status" value="1"/>
</dbReference>
<feature type="transmembrane region" description="Helical" evidence="6">
    <location>
        <begin position="389"/>
        <end position="411"/>
    </location>
</feature>
<feature type="transmembrane region" description="Helical" evidence="6">
    <location>
        <begin position="451"/>
        <end position="473"/>
    </location>
</feature>
<keyword evidence="4 6" id="KW-0472">Membrane</keyword>
<evidence type="ECO:0000313" key="9">
    <source>
        <dbReference type="Proteomes" id="UP000245956"/>
    </source>
</evidence>
<feature type="transmembrane region" description="Helical" evidence="6">
    <location>
        <begin position="175"/>
        <end position="196"/>
    </location>
</feature>
<keyword evidence="2 6" id="KW-0812">Transmembrane</keyword>
<feature type="transmembrane region" description="Helical" evidence="6">
    <location>
        <begin position="309"/>
        <end position="335"/>
    </location>
</feature>
<feature type="region of interest" description="Disordered" evidence="5">
    <location>
        <begin position="1"/>
        <end position="30"/>
    </location>
</feature>
<evidence type="ECO:0000256" key="2">
    <source>
        <dbReference type="ARBA" id="ARBA00022692"/>
    </source>
</evidence>
<dbReference type="Gene3D" id="1.20.1250.20">
    <property type="entry name" value="MFS general substrate transporter like domains"/>
    <property type="match status" value="1"/>
</dbReference>
<dbReference type="SUPFAM" id="SSF103473">
    <property type="entry name" value="MFS general substrate transporter"/>
    <property type="match status" value="1"/>
</dbReference>